<gene>
    <name evidence="2" type="ORF">JOD64_005232</name>
</gene>
<name>A0ABS2M0N6_9ACTN</name>
<accession>A0ABS2M0N6</accession>
<dbReference type="EMBL" id="JAFBBP010000001">
    <property type="protein sequence ID" value="MBM7494010.1"/>
    <property type="molecule type" value="Genomic_DNA"/>
</dbReference>
<evidence type="ECO:0000313" key="3">
    <source>
        <dbReference type="Proteomes" id="UP000764837"/>
    </source>
</evidence>
<keyword evidence="1" id="KW-0812">Transmembrane</keyword>
<dbReference type="RefSeq" id="WP_204944658.1">
    <property type="nucleotide sequence ID" value="NZ_JAFBBP010000001.1"/>
</dbReference>
<evidence type="ECO:0000256" key="1">
    <source>
        <dbReference type="SAM" id="Phobius"/>
    </source>
</evidence>
<keyword evidence="3" id="KW-1185">Reference proteome</keyword>
<comment type="caution">
    <text evidence="2">The sequence shown here is derived from an EMBL/GenBank/DDBJ whole genome shotgun (WGS) entry which is preliminary data.</text>
</comment>
<protein>
    <submittedName>
        <fullName evidence="2">Uncharacterized protein</fullName>
    </submittedName>
</protein>
<proteinExistence type="predicted"/>
<organism evidence="2 3">
    <name type="scientific">Micromonospora luteifusca</name>
    <dbReference type="NCBI Taxonomy" id="709860"/>
    <lineage>
        <taxon>Bacteria</taxon>
        <taxon>Bacillati</taxon>
        <taxon>Actinomycetota</taxon>
        <taxon>Actinomycetes</taxon>
        <taxon>Micromonosporales</taxon>
        <taxon>Micromonosporaceae</taxon>
        <taxon>Micromonospora</taxon>
    </lineage>
</organism>
<keyword evidence="1" id="KW-1133">Transmembrane helix</keyword>
<sequence length="53" mass="5735">MEIETFQASLSPRTRIAVAGVLVAGAVIVLLFSNSEHRADMIKAMVEPIHTGR</sequence>
<evidence type="ECO:0000313" key="2">
    <source>
        <dbReference type="EMBL" id="MBM7494010.1"/>
    </source>
</evidence>
<keyword evidence="1" id="KW-0472">Membrane</keyword>
<dbReference type="Proteomes" id="UP000764837">
    <property type="component" value="Unassembled WGS sequence"/>
</dbReference>
<feature type="transmembrane region" description="Helical" evidence="1">
    <location>
        <begin position="16"/>
        <end position="33"/>
    </location>
</feature>
<reference evidence="2 3" key="1">
    <citation type="submission" date="2021-01" db="EMBL/GenBank/DDBJ databases">
        <title>Sequencing the genomes of 1000 actinobacteria strains.</title>
        <authorList>
            <person name="Klenk H.-P."/>
        </authorList>
    </citation>
    <scope>NUCLEOTIDE SEQUENCE [LARGE SCALE GENOMIC DNA]</scope>
    <source>
        <strain evidence="2 3">DSM 100204</strain>
    </source>
</reference>